<dbReference type="CDD" id="cd09237">
    <property type="entry name" value="V_ScBro1_like"/>
    <property type="match status" value="1"/>
</dbReference>
<keyword evidence="4" id="KW-0967">Endosome</keyword>
<comment type="subcellular location">
    <subcellularLocation>
        <location evidence="2">Cytoplasm</location>
    </subcellularLocation>
    <subcellularLocation>
        <location evidence="1">Endosome</location>
    </subcellularLocation>
</comment>
<name>A0AA40E060_9PEZI</name>
<dbReference type="Gene3D" id="1.25.40.280">
    <property type="entry name" value="alix/aip1 like domains"/>
    <property type="match status" value="1"/>
</dbReference>
<evidence type="ECO:0000256" key="1">
    <source>
        <dbReference type="ARBA" id="ARBA00004177"/>
    </source>
</evidence>
<dbReference type="InterPro" id="IPR025304">
    <property type="entry name" value="ALIX_V_dom"/>
</dbReference>
<feature type="compositionally biased region" description="Polar residues" evidence="7">
    <location>
        <begin position="805"/>
        <end position="824"/>
    </location>
</feature>
<dbReference type="Gene3D" id="1.20.120.560">
    <property type="entry name" value="alix/aip1 in complex with the ypdl late domain"/>
    <property type="match status" value="1"/>
</dbReference>
<gene>
    <name evidence="9" type="ORF">B0T26DRAFT_643497</name>
</gene>
<dbReference type="PROSITE" id="PS51180">
    <property type="entry name" value="BRO1"/>
    <property type="match status" value="1"/>
</dbReference>
<evidence type="ECO:0000256" key="5">
    <source>
        <dbReference type="ARBA" id="ARBA00041284"/>
    </source>
</evidence>
<dbReference type="CDD" id="cd09242">
    <property type="entry name" value="BRO1_ScBro1_like"/>
    <property type="match status" value="1"/>
</dbReference>
<feature type="compositionally biased region" description="Polar residues" evidence="7">
    <location>
        <begin position="943"/>
        <end position="959"/>
    </location>
</feature>
<protein>
    <recommendedName>
        <fullName evidence="5">BRO domain-containing protein 1</fullName>
    </recommendedName>
</protein>
<feature type="coiled-coil region" evidence="6">
    <location>
        <begin position="719"/>
        <end position="778"/>
    </location>
</feature>
<evidence type="ECO:0000313" key="9">
    <source>
        <dbReference type="EMBL" id="KAK0722150.1"/>
    </source>
</evidence>
<dbReference type="SMART" id="SM01041">
    <property type="entry name" value="BRO1"/>
    <property type="match status" value="1"/>
</dbReference>
<dbReference type="Pfam" id="PF03097">
    <property type="entry name" value="BRO1"/>
    <property type="match status" value="1"/>
</dbReference>
<dbReference type="AlphaFoldDB" id="A0AA40E060"/>
<dbReference type="PANTHER" id="PTHR23030">
    <property type="entry name" value="PCD6 INTERACTING PROTEIN-RELATED"/>
    <property type="match status" value="1"/>
</dbReference>
<evidence type="ECO:0000256" key="6">
    <source>
        <dbReference type="SAM" id="Coils"/>
    </source>
</evidence>
<reference evidence="9" key="1">
    <citation type="submission" date="2023-06" db="EMBL/GenBank/DDBJ databases">
        <title>Genome-scale phylogeny and comparative genomics of the fungal order Sordariales.</title>
        <authorList>
            <consortium name="Lawrence Berkeley National Laboratory"/>
            <person name="Hensen N."/>
            <person name="Bonometti L."/>
            <person name="Westerberg I."/>
            <person name="Brannstrom I.O."/>
            <person name="Guillou S."/>
            <person name="Cros-Aarteil S."/>
            <person name="Calhoun S."/>
            <person name="Haridas S."/>
            <person name="Kuo A."/>
            <person name="Mondo S."/>
            <person name="Pangilinan J."/>
            <person name="Riley R."/>
            <person name="LaButti K."/>
            <person name="Andreopoulos B."/>
            <person name="Lipzen A."/>
            <person name="Chen C."/>
            <person name="Yanf M."/>
            <person name="Daum C."/>
            <person name="Ng V."/>
            <person name="Clum A."/>
            <person name="Steindorff A."/>
            <person name="Ohm R."/>
            <person name="Martin F."/>
            <person name="Silar P."/>
            <person name="Natvig D."/>
            <person name="Lalanne C."/>
            <person name="Gautier V."/>
            <person name="Ament-velasquez S.L."/>
            <person name="Kruys A."/>
            <person name="Hutchinson M.I."/>
            <person name="Powell A.J."/>
            <person name="Barry K."/>
            <person name="Miller A.N."/>
            <person name="Grigoriev I.V."/>
            <person name="Debuchy R."/>
            <person name="Gladieux P."/>
            <person name="Thoren M.H."/>
            <person name="Johannesson H."/>
        </authorList>
    </citation>
    <scope>NUCLEOTIDE SEQUENCE</scope>
    <source>
        <strain evidence="9">SMH2392-1A</strain>
    </source>
</reference>
<dbReference type="Gene3D" id="1.20.140.50">
    <property type="entry name" value="alix/aip1 like domains"/>
    <property type="match status" value="1"/>
</dbReference>
<dbReference type="RefSeq" id="XP_060298074.1">
    <property type="nucleotide sequence ID" value="XM_060437535.1"/>
</dbReference>
<dbReference type="EMBL" id="JAUIRO010000003">
    <property type="protein sequence ID" value="KAK0722150.1"/>
    <property type="molecule type" value="Genomic_DNA"/>
</dbReference>
<feature type="compositionally biased region" description="Low complexity" evidence="7">
    <location>
        <begin position="911"/>
        <end position="921"/>
    </location>
</feature>
<feature type="compositionally biased region" description="Polar residues" evidence="7">
    <location>
        <begin position="839"/>
        <end position="857"/>
    </location>
</feature>
<dbReference type="InterPro" id="IPR004328">
    <property type="entry name" value="BRO1_dom"/>
</dbReference>
<evidence type="ECO:0000256" key="4">
    <source>
        <dbReference type="ARBA" id="ARBA00022753"/>
    </source>
</evidence>
<organism evidence="9 10">
    <name type="scientific">Lasiosphaeria miniovina</name>
    <dbReference type="NCBI Taxonomy" id="1954250"/>
    <lineage>
        <taxon>Eukaryota</taxon>
        <taxon>Fungi</taxon>
        <taxon>Dikarya</taxon>
        <taxon>Ascomycota</taxon>
        <taxon>Pezizomycotina</taxon>
        <taxon>Sordariomycetes</taxon>
        <taxon>Sordariomycetidae</taxon>
        <taxon>Sordariales</taxon>
        <taxon>Lasiosphaeriaceae</taxon>
        <taxon>Lasiosphaeria</taxon>
    </lineage>
</organism>
<sequence length="984" mass="109902">MAQAPMISVPLKATNEIDWVTPLKSYIQNTYGDEPERYAEECATLNRLRQDMRGAGKDSTAGRDLLYRYYGQLELLDLRFPIDEQHIKISFTWFDAFTHKSTAQHSLAFEKASIIFNISAVLSCHAANQSRTEESGLKTAYHSFQASAGMFTYINENFLHAPSSDLSRETVKTLISVMLAQAQEVFLEKQIADQKKVGLLAKLSSQAATLYGQAVEGVQENVNKAIFEKVWLLMVQSKFSLMSSMAQYYQALADDDANSHGMAIARLQVAESFARESNKIASNFPSSIPPNSNLTADCPFILADYTKRHLVAVQEKLRELVKDNDYIYHQPVPAEASVPPVAKLPAAKPIPVSELYAGQDIQRITGPDLFAKIVPLAVTESASLYDEEKAKLVRAETERVDIANSEMAASLDYLRLPGALQVLKGGFDQEVLPDDEFRTWCVDVTDHENPGKIIEGLNLQKQSIVTILDKSTKQLDMEESVCEKMRSKYDAEWTQQPSSRLTITLRSDIRNYREALEEASRSDGQLATKMRANETEFDEMRLAAQSGEIDDLFQRAVNRGRKSNANSPAGGEPNLLDADFDEAGPSVVDQIAKVEDILKRLNLIKRERLQVLKDLKEKAHNDDISQILILNKKTITNYEQQLFQSELEKYRPHQNRLVQASHKQAALMRELTVAFNSLLQDKRVRAEQSKYESIQRQRAAVISKYKRAYQEFLDLESGLQSAKNWYKEMKETVESLEKNVETFVNNRRSEGAQLLNQIEKERAANKSAQAALEQERLRGLMERMTMDRSSSPQKQPARHTPSPLVFSTSNPQYPKTNFAGQYQLPSSPPATQTSAPQSFMQQSSQSGYNGLSYNPSSLGRIPGPASPPATQSTFNIGTRHGPASPPPTQTTFSQQQPPTPGRFSGTYGNPAAQQQQQQQQANYVPPGFVPPPPPPGPPPLGPQQTVHYNSGDYYSSNANALRPPSSHQQAQAQADPWSGLSAWK</sequence>
<dbReference type="GO" id="GO:0043328">
    <property type="term" value="P:protein transport to vacuole involved in ubiquitin-dependent protein catabolic process via the multivesicular body sorting pathway"/>
    <property type="evidence" value="ECO:0007669"/>
    <property type="project" value="TreeGrafter"/>
</dbReference>
<proteinExistence type="predicted"/>
<evidence type="ECO:0000313" key="10">
    <source>
        <dbReference type="Proteomes" id="UP001172101"/>
    </source>
</evidence>
<dbReference type="Pfam" id="PF13949">
    <property type="entry name" value="ALIX_LYPXL_bnd"/>
    <property type="match status" value="1"/>
</dbReference>
<feature type="domain" description="BRO1" evidence="8">
    <location>
        <begin position="5"/>
        <end position="407"/>
    </location>
</feature>
<evidence type="ECO:0000256" key="3">
    <source>
        <dbReference type="ARBA" id="ARBA00022490"/>
    </source>
</evidence>
<evidence type="ECO:0000259" key="8">
    <source>
        <dbReference type="PROSITE" id="PS51180"/>
    </source>
</evidence>
<dbReference type="Proteomes" id="UP001172101">
    <property type="component" value="Unassembled WGS sequence"/>
</dbReference>
<feature type="compositionally biased region" description="Pro residues" evidence="7">
    <location>
        <begin position="927"/>
        <end position="941"/>
    </location>
</feature>
<keyword evidence="6" id="KW-0175">Coiled coil</keyword>
<accession>A0AA40E060</accession>
<keyword evidence="10" id="KW-1185">Reference proteome</keyword>
<comment type="caution">
    <text evidence="9">The sequence shown here is derived from an EMBL/GenBank/DDBJ whole genome shotgun (WGS) entry which is preliminary data.</text>
</comment>
<keyword evidence="3" id="KW-0963">Cytoplasm</keyword>
<evidence type="ECO:0000256" key="7">
    <source>
        <dbReference type="SAM" id="MobiDB-lite"/>
    </source>
</evidence>
<dbReference type="InterPro" id="IPR038499">
    <property type="entry name" value="BRO1_sf"/>
</dbReference>
<dbReference type="PANTHER" id="PTHR23030:SF30">
    <property type="entry name" value="TYROSINE-PROTEIN PHOSPHATASE NON-RECEPTOR TYPE 23"/>
    <property type="match status" value="1"/>
</dbReference>
<evidence type="ECO:0000256" key="2">
    <source>
        <dbReference type="ARBA" id="ARBA00004496"/>
    </source>
</evidence>
<feature type="compositionally biased region" description="Low complexity" evidence="7">
    <location>
        <begin position="829"/>
        <end position="838"/>
    </location>
</feature>
<feature type="region of interest" description="Disordered" evidence="7">
    <location>
        <begin position="785"/>
        <end position="984"/>
    </location>
</feature>
<dbReference type="GO" id="GO:0005768">
    <property type="term" value="C:endosome"/>
    <property type="evidence" value="ECO:0007669"/>
    <property type="project" value="UniProtKB-SubCell"/>
</dbReference>
<dbReference type="GeneID" id="85320805"/>